<dbReference type="Pfam" id="PF08264">
    <property type="entry name" value="Anticodon_1"/>
    <property type="match status" value="1"/>
</dbReference>
<evidence type="ECO:0000256" key="8">
    <source>
        <dbReference type="ARBA" id="ARBA00022840"/>
    </source>
</evidence>
<dbReference type="Gene3D" id="1.10.287.380">
    <property type="entry name" value="Valyl-tRNA synthetase, C-terminal domain"/>
    <property type="match status" value="1"/>
</dbReference>
<evidence type="ECO:0000313" key="20">
    <source>
        <dbReference type="Proteomes" id="UP001162131"/>
    </source>
</evidence>
<keyword evidence="9 14" id="KW-0648">Protein biosynthesis</keyword>
<evidence type="ECO:0000256" key="5">
    <source>
        <dbReference type="ARBA" id="ARBA00022490"/>
    </source>
</evidence>
<evidence type="ECO:0000256" key="12">
    <source>
        <dbReference type="ARBA" id="ARBA00040837"/>
    </source>
</evidence>
<evidence type="ECO:0000256" key="15">
    <source>
        <dbReference type="SAM" id="Coils"/>
    </source>
</evidence>
<keyword evidence="15" id="KW-0175">Coiled coil</keyword>
<protein>
    <recommendedName>
        <fullName evidence="12">Valine--tRNA ligase, mitochondrial</fullName>
        <ecNumber evidence="4">6.1.1.9</ecNumber>
    </recommendedName>
    <alternativeName>
        <fullName evidence="11">Valyl-tRNA synthetase</fullName>
    </alternativeName>
</protein>
<keyword evidence="7 14" id="KW-0547">Nucleotide-binding</keyword>
<dbReference type="SUPFAM" id="SSF52374">
    <property type="entry name" value="Nucleotidylyl transferase"/>
    <property type="match status" value="1"/>
</dbReference>
<keyword evidence="5" id="KW-0963">Cytoplasm</keyword>
<evidence type="ECO:0000256" key="13">
    <source>
        <dbReference type="ARBA" id="ARBA00047552"/>
    </source>
</evidence>
<feature type="domain" description="Aminoacyl-tRNA synthetase class Ia" evidence="16">
    <location>
        <begin position="38"/>
        <end position="668"/>
    </location>
</feature>
<dbReference type="EMBL" id="CAJZBQ010000014">
    <property type="protein sequence ID" value="CAG9315503.1"/>
    <property type="molecule type" value="Genomic_DNA"/>
</dbReference>
<dbReference type="InterPro" id="IPR010978">
    <property type="entry name" value="tRNA-bd_arm"/>
</dbReference>
<comment type="subcellular location">
    <subcellularLocation>
        <location evidence="2">Cytoplasm</location>
    </subcellularLocation>
    <subcellularLocation>
        <location evidence="1">Mitochondrion</location>
    </subcellularLocation>
</comment>
<dbReference type="SUPFAM" id="SSF50677">
    <property type="entry name" value="ValRS/IleRS/LeuRS editing domain"/>
    <property type="match status" value="1"/>
</dbReference>
<dbReference type="Gene3D" id="1.10.730.10">
    <property type="entry name" value="Isoleucyl-tRNA Synthetase, Domain 1"/>
    <property type="match status" value="1"/>
</dbReference>
<comment type="caution">
    <text evidence="19">The sequence shown here is derived from an EMBL/GenBank/DDBJ whole genome shotgun (WGS) entry which is preliminary data.</text>
</comment>
<dbReference type="CDD" id="cd07962">
    <property type="entry name" value="Anticodon_Ia_Val"/>
    <property type="match status" value="1"/>
</dbReference>
<dbReference type="Proteomes" id="UP001162131">
    <property type="component" value="Unassembled WGS sequence"/>
</dbReference>
<dbReference type="FunFam" id="1.10.730.10:FF:000009">
    <property type="entry name" value="Valine--tRNA ligase, mitochondrial"/>
    <property type="match status" value="1"/>
</dbReference>
<evidence type="ECO:0000256" key="4">
    <source>
        <dbReference type="ARBA" id="ARBA00013169"/>
    </source>
</evidence>
<dbReference type="Pfam" id="PF00133">
    <property type="entry name" value="tRNA-synt_1"/>
    <property type="match status" value="1"/>
</dbReference>
<dbReference type="InterPro" id="IPR037118">
    <property type="entry name" value="Val-tRNA_synth_C_sf"/>
</dbReference>
<dbReference type="InterPro" id="IPR013155">
    <property type="entry name" value="M/V/L/I-tRNA-synth_anticd-bd"/>
</dbReference>
<feature type="domain" description="Valyl-tRNA synthetase tRNA-binding arm" evidence="18">
    <location>
        <begin position="919"/>
        <end position="984"/>
    </location>
</feature>
<dbReference type="GO" id="GO:0005829">
    <property type="term" value="C:cytosol"/>
    <property type="evidence" value="ECO:0007669"/>
    <property type="project" value="TreeGrafter"/>
</dbReference>
<evidence type="ECO:0000313" key="19">
    <source>
        <dbReference type="EMBL" id="CAG9315503.1"/>
    </source>
</evidence>
<gene>
    <name evidence="19" type="ORF">BSTOLATCC_MIC14258</name>
</gene>
<keyword evidence="20" id="KW-1185">Reference proteome</keyword>
<dbReference type="AlphaFoldDB" id="A0AAU9IQR0"/>
<sequence length="987" mass="113783">MAEEMKSSISTIIRNVAKKDLSAPMAAGYDHTQVESHWNTWWESRRFYRANEERALTLPPSQKFVMMIPPPNVTGSLHLGHALTSSIEDALARWSRMQGKETLWLPGVDHAGIATQSVVEKQIFKEEGKTRHDYGREEFTNKIWQWKEKYGNRICDQFRRMGVSTDWSRMCFTLDDKLSKAVVEAFVRMWEKGLIYRANRLVNWSCYLRTAISDLEVEFEDITESTWLKVPNHDGLYEFGVIHSFDYQIETGEKITVATTRLETMLGDVAVAVHPDDPRYKHLIGKKIIHPFIPEREMRVVADAQLVDMTFGTGAVKITPAHDYRDFECGERNGLATINIFTEDGKINENGGRYAGMMRFDCRNQIEKDLAELGLYKEKANNAMRLGFCSRSGDVIEPYLKPQWYVNCNDLAARACEAVRNGELKILPDFNEKTWFRWLENIKDWCISRQLWWGHRCPAYLVTVKDANGEVKVRPRNDSNDNWVCARNHEEALQKAQKFKIAETDIIEIEQDEDVLDTWFSSGLFPFSTLGWPNVENPDFKAFYPGTILETGHDILFFWVARMVMMGLCLTDKLPFNTVYLHAMIRDADGEKMSKSKGNVIDPEEVIDGTTLESLIQKVENSNLSQKDKVKYIEKRKKEFPEGIPACGSDALRIGLLSFTIQGRDINLKISKVISFRQFMNKLWNVMKFTLSNLGEGFVPIEGFLNQKPKILVNQWMVSRLSNTIQLIDTHFNNYDFGEAVQVLYSYWLHEFCDIYLEAIKPIMRSDDAEAKTETLNTLFSAVEKGLLLLHPMIPYVTEELYQRLPEFSWKRESISIAEYPKPIPELIDPEVERTMDIMMEIIRTARSIFQNLNLVGKKPKIYLRTSQEIINLIEPHINTIATLSKAGSASCTTEVPHGCIMNPSRDVEVYLELAGMVNIEAEVKKLAKKRDQMQKLIEGLRKKMSLPQYEEKTPENVKAENSNKLATYNEELEKLELEITRLKELS</sequence>
<dbReference type="InterPro" id="IPR009008">
    <property type="entry name" value="Val/Leu/Ile-tRNA-synth_edit"/>
</dbReference>
<accession>A0AAU9IQR0</accession>
<dbReference type="GO" id="GO:0004832">
    <property type="term" value="F:valine-tRNA ligase activity"/>
    <property type="evidence" value="ECO:0007669"/>
    <property type="project" value="UniProtKB-EC"/>
</dbReference>
<dbReference type="FunFam" id="3.40.50.620:FF:000020">
    <property type="entry name" value="Valine--tRNA ligase, mitochondrial"/>
    <property type="match status" value="1"/>
</dbReference>
<evidence type="ECO:0000256" key="1">
    <source>
        <dbReference type="ARBA" id="ARBA00004173"/>
    </source>
</evidence>
<evidence type="ECO:0000256" key="3">
    <source>
        <dbReference type="ARBA" id="ARBA00005594"/>
    </source>
</evidence>
<dbReference type="InterPro" id="IPR002300">
    <property type="entry name" value="aa-tRNA-synth_Ia"/>
</dbReference>
<dbReference type="Gene3D" id="3.40.50.620">
    <property type="entry name" value="HUPs"/>
    <property type="match status" value="2"/>
</dbReference>
<dbReference type="InterPro" id="IPR014729">
    <property type="entry name" value="Rossmann-like_a/b/a_fold"/>
</dbReference>
<dbReference type="NCBIfam" id="TIGR00422">
    <property type="entry name" value="valS"/>
    <property type="match status" value="1"/>
</dbReference>
<feature type="coiled-coil region" evidence="15">
    <location>
        <begin position="917"/>
        <end position="986"/>
    </location>
</feature>
<dbReference type="GO" id="GO:0002161">
    <property type="term" value="F:aminoacyl-tRNA deacylase activity"/>
    <property type="evidence" value="ECO:0007669"/>
    <property type="project" value="InterPro"/>
</dbReference>
<keyword evidence="8 14" id="KW-0067">ATP-binding</keyword>
<evidence type="ECO:0000256" key="6">
    <source>
        <dbReference type="ARBA" id="ARBA00022598"/>
    </source>
</evidence>
<name>A0AAU9IQR0_9CILI</name>
<evidence type="ECO:0000256" key="7">
    <source>
        <dbReference type="ARBA" id="ARBA00022741"/>
    </source>
</evidence>
<dbReference type="FunFam" id="3.90.740.10:FF:000005">
    <property type="entry name" value="Valine--tRNA ligase, mitochondrial"/>
    <property type="match status" value="1"/>
</dbReference>
<dbReference type="SUPFAM" id="SSF46589">
    <property type="entry name" value="tRNA-binding arm"/>
    <property type="match status" value="1"/>
</dbReference>
<dbReference type="InterPro" id="IPR002303">
    <property type="entry name" value="Valyl-tRNA_ligase"/>
</dbReference>
<evidence type="ECO:0000259" key="17">
    <source>
        <dbReference type="Pfam" id="PF08264"/>
    </source>
</evidence>
<comment type="similarity">
    <text evidence="3 14">Belongs to the class-I aminoacyl-tRNA synthetase family.</text>
</comment>
<dbReference type="FunFam" id="3.40.50.620:FF:000078">
    <property type="entry name" value="Valine--tRNA ligase, mitochondrial"/>
    <property type="match status" value="1"/>
</dbReference>
<dbReference type="GO" id="GO:0005524">
    <property type="term" value="F:ATP binding"/>
    <property type="evidence" value="ECO:0007669"/>
    <property type="project" value="UniProtKB-KW"/>
</dbReference>
<evidence type="ECO:0000259" key="18">
    <source>
        <dbReference type="Pfam" id="PF10458"/>
    </source>
</evidence>
<evidence type="ECO:0000256" key="10">
    <source>
        <dbReference type="ARBA" id="ARBA00023146"/>
    </source>
</evidence>
<evidence type="ECO:0000256" key="9">
    <source>
        <dbReference type="ARBA" id="ARBA00022917"/>
    </source>
</evidence>
<proteinExistence type="inferred from homology"/>
<organism evidence="19 20">
    <name type="scientific">Blepharisma stoltei</name>
    <dbReference type="NCBI Taxonomy" id="1481888"/>
    <lineage>
        <taxon>Eukaryota</taxon>
        <taxon>Sar</taxon>
        <taxon>Alveolata</taxon>
        <taxon>Ciliophora</taxon>
        <taxon>Postciliodesmatophora</taxon>
        <taxon>Heterotrichea</taxon>
        <taxon>Heterotrichida</taxon>
        <taxon>Blepharismidae</taxon>
        <taxon>Blepharisma</taxon>
    </lineage>
</organism>
<dbReference type="InterPro" id="IPR033705">
    <property type="entry name" value="Anticodon_Ia_Val"/>
</dbReference>
<dbReference type="SUPFAM" id="SSF47323">
    <property type="entry name" value="Anticodon-binding domain of a subclass of class I aminoacyl-tRNA synthetases"/>
    <property type="match status" value="1"/>
</dbReference>
<feature type="domain" description="Methionyl/Valyl/Leucyl/Isoleucyl-tRNA synthetase anticodon-binding" evidence="17">
    <location>
        <begin position="714"/>
        <end position="859"/>
    </location>
</feature>
<dbReference type="CDD" id="cd00817">
    <property type="entry name" value="ValRS_core"/>
    <property type="match status" value="1"/>
</dbReference>
<dbReference type="EC" id="6.1.1.9" evidence="4"/>
<dbReference type="PANTHER" id="PTHR11946">
    <property type="entry name" value="VALYL-TRNA SYNTHETASES"/>
    <property type="match status" value="1"/>
</dbReference>
<evidence type="ECO:0000259" key="16">
    <source>
        <dbReference type="Pfam" id="PF00133"/>
    </source>
</evidence>
<keyword evidence="10 14" id="KW-0030">Aminoacyl-tRNA synthetase</keyword>
<dbReference type="Pfam" id="PF10458">
    <property type="entry name" value="Val_tRNA-synt_C"/>
    <property type="match status" value="1"/>
</dbReference>
<dbReference type="HAMAP" id="MF_02004">
    <property type="entry name" value="Val_tRNA_synth_type1"/>
    <property type="match status" value="1"/>
</dbReference>
<dbReference type="GO" id="GO:0005739">
    <property type="term" value="C:mitochondrion"/>
    <property type="evidence" value="ECO:0007669"/>
    <property type="project" value="UniProtKB-SubCell"/>
</dbReference>
<dbReference type="PANTHER" id="PTHR11946:SF109">
    <property type="entry name" value="VALINE--TRNA LIGASE"/>
    <property type="match status" value="1"/>
</dbReference>
<keyword evidence="6 14" id="KW-0436">Ligase</keyword>
<evidence type="ECO:0000256" key="11">
    <source>
        <dbReference type="ARBA" id="ARBA00029936"/>
    </source>
</evidence>
<dbReference type="PROSITE" id="PS00178">
    <property type="entry name" value="AA_TRNA_LIGASE_I"/>
    <property type="match status" value="1"/>
</dbReference>
<dbReference type="PRINTS" id="PR00986">
    <property type="entry name" value="TRNASYNTHVAL"/>
</dbReference>
<dbReference type="GO" id="GO:0006438">
    <property type="term" value="P:valyl-tRNA aminoacylation"/>
    <property type="evidence" value="ECO:0007669"/>
    <property type="project" value="InterPro"/>
</dbReference>
<dbReference type="NCBIfam" id="NF004349">
    <property type="entry name" value="PRK05729.1"/>
    <property type="match status" value="1"/>
</dbReference>
<dbReference type="FunFam" id="1.10.287.380:FF:000001">
    <property type="entry name" value="Valine--tRNA ligase"/>
    <property type="match status" value="1"/>
</dbReference>
<dbReference type="InterPro" id="IPR009080">
    <property type="entry name" value="tRNAsynth_Ia_anticodon-bd"/>
</dbReference>
<comment type="catalytic activity">
    <reaction evidence="13">
        <text>tRNA(Val) + L-valine + ATP = L-valyl-tRNA(Val) + AMP + diphosphate</text>
        <dbReference type="Rhea" id="RHEA:10704"/>
        <dbReference type="Rhea" id="RHEA-COMP:9672"/>
        <dbReference type="Rhea" id="RHEA-COMP:9708"/>
        <dbReference type="ChEBI" id="CHEBI:30616"/>
        <dbReference type="ChEBI" id="CHEBI:33019"/>
        <dbReference type="ChEBI" id="CHEBI:57762"/>
        <dbReference type="ChEBI" id="CHEBI:78442"/>
        <dbReference type="ChEBI" id="CHEBI:78537"/>
        <dbReference type="ChEBI" id="CHEBI:456215"/>
        <dbReference type="EC" id="6.1.1.9"/>
    </reaction>
</comment>
<evidence type="ECO:0000256" key="14">
    <source>
        <dbReference type="RuleBase" id="RU363035"/>
    </source>
</evidence>
<dbReference type="InterPro" id="IPR001412">
    <property type="entry name" value="aa-tRNA-synth_I_CS"/>
</dbReference>
<dbReference type="InterPro" id="IPR019499">
    <property type="entry name" value="Val-tRNA_synth_tRNA-bd"/>
</dbReference>
<reference evidence="19" key="1">
    <citation type="submission" date="2021-09" db="EMBL/GenBank/DDBJ databases">
        <authorList>
            <consortium name="AG Swart"/>
            <person name="Singh M."/>
            <person name="Singh A."/>
            <person name="Seah K."/>
            <person name="Emmerich C."/>
        </authorList>
    </citation>
    <scope>NUCLEOTIDE SEQUENCE</scope>
    <source>
        <strain evidence="19">ATCC30299</strain>
    </source>
</reference>
<evidence type="ECO:0000256" key="2">
    <source>
        <dbReference type="ARBA" id="ARBA00004496"/>
    </source>
</evidence>